<dbReference type="AlphaFoldDB" id="A0A7I4XWP4"/>
<keyword evidence="2" id="KW-1185">Reference proteome</keyword>
<dbReference type="Pfam" id="PF00078">
    <property type="entry name" value="RVT_1"/>
    <property type="match status" value="1"/>
</dbReference>
<evidence type="ECO:0000313" key="2">
    <source>
        <dbReference type="Proteomes" id="UP000025227"/>
    </source>
</evidence>
<evidence type="ECO:0000259" key="1">
    <source>
        <dbReference type="PROSITE" id="PS50878"/>
    </source>
</evidence>
<evidence type="ECO:0000313" key="3">
    <source>
        <dbReference type="WBParaSite" id="HCON_00023000-00001"/>
    </source>
</evidence>
<protein>
    <submittedName>
        <fullName evidence="3">Reverse transcriptase domain-containing protein</fullName>
    </submittedName>
</protein>
<organism evidence="2 3">
    <name type="scientific">Haemonchus contortus</name>
    <name type="common">Barber pole worm</name>
    <dbReference type="NCBI Taxonomy" id="6289"/>
    <lineage>
        <taxon>Eukaryota</taxon>
        <taxon>Metazoa</taxon>
        <taxon>Ecdysozoa</taxon>
        <taxon>Nematoda</taxon>
        <taxon>Chromadorea</taxon>
        <taxon>Rhabditida</taxon>
        <taxon>Rhabditina</taxon>
        <taxon>Rhabditomorpha</taxon>
        <taxon>Strongyloidea</taxon>
        <taxon>Trichostrongylidae</taxon>
        <taxon>Haemonchus</taxon>
    </lineage>
</organism>
<dbReference type="PANTHER" id="PTHR47027:SF29">
    <property type="entry name" value="C2H2-TYPE DOMAIN-CONTAINING PROTEIN"/>
    <property type="match status" value="1"/>
</dbReference>
<feature type="domain" description="Reverse transcriptase" evidence="1">
    <location>
        <begin position="1"/>
        <end position="157"/>
    </location>
</feature>
<sequence>MVKKRARMKAEGRVQTADYRELCEAIREKIKCDYEGYRQKKLREAAERRGVRQGDTISPKLFALTLEALDWTGGIEIDGENLNYLLFADDCAILAHDALELQAKLVQLQMKSSEIELEMNLSKTKWMHNQFSPTATVKINGETIGEVEGFKYLGHRLSFTEGSSGEYSRRRKTAWSSFNKISTLLLDEDLPMKLKASLFHSTVIPAVLYGAECWSSTKADEEKFAVMQRSMERRICKVSLREHITNTELRRRSGLVDGIQEMYKRKREWAGHVARLKDNR</sequence>
<dbReference type="OrthoDB" id="5857639at2759"/>
<dbReference type="InterPro" id="IPR043502">
    <property type="entry name" value="DNA/RNA_pol_sf"/>
</dbReference>
<dbReference type="PROSITE" id="PS50878">
    <property type="entry name" value="RT_POL"/>
    <property type="match status" value="1"/>
</dbReference>
<name>A0A7I4XWP4_HAECO</name>
<proteinExistence type="predicted"/>
<dbReference type="Proteomes" id="UP000025227">
    <property type="component" value="Unplaced"/>
</dbReference>
<dbReference type="SUPFAM" id="SSF56672">
    <property type="entry name" value="DNA/RNA polymerases"/>
    <property type="match status" value="1"/>
</dbReference>
<accession>A0A7I4XWP4</accession>
<dbReference type="OMA" id="EWRECHN"/>
<dbReference type="PANTHER" id="PTHR47027">
    <property type="entry name" value="REVERSE TRANSCRIPTASE DOMAIN-CONTAINING PROTEIN"/>
    <property type="match status" value="1"/>
</dbReference>
<dbReference type="WBParaSite" id="HCON_00023000-00001">
    <property type="protein sequence ID" value="HCON_00023000-00001"/>
    <property type="gene ID" value="HCON_00023000"/>
</dbReference>
<dbReference type="InterPro" id="IPR000477">
    <property type="entry name" value="RT_dom"/>
</dbReference>
<reference evidence="3" key="1">
    <citation type="submission" date="2020-12" db="UniProtKB">
        <authorList>
            <consortium name="WormBaseParasite"/>
        </authorList>
    </citation>
    <scope>IDENTIFICATION</scope>
    <source>
        <strain evidence="3">MHco3</strain>
    </source>
</reference>